<dbReference type="SUPFAM" id="SSF88713">
    <property type="entry name" value="Glycoside hydrolase/deacetylase"/>
    <property type="match status" value="1"/>
</dbReference>
<dbReference type="AlphaFoldDB" id="A0A060C573"/>
<dbReference type="Gene3D" id="3.20.20.370">
    <property type="entry name" value="Glycoside hydrolase/deacetylase"/>
    <property type="match status" value="1"/>
</dbReference>
<name>A0A060C573_9ACTN</name>
<dbReference type="Pfam" id="PF01522">
    <property type="entry name" value="Polysacc_deac_1"/>
    <property type="match status" value="1"/>
</dbReference>
<dbReference type="CDD" id="cd10917">
    <property type="entry name" value="CE4_NodB_like_6s_7s"/>
    <property type="match status" value="1"/>
</dbReference>
<dbReference type="InterPro" id="IPR002509">
    <property type="entry name" value="NODB_dom"/>
</dbReference>
<dbReference type="GO" id="GO:0016810">
    <property type="term" value="F:hydrolase activity, acting on carbon-nitrogen (but not peptide) bonds"/>
    <property type="evidence" value="ECO:0007669"/>
    <property type="project" value="InterPro"/>
</dbReference>
<evidence type="ECO:0000259" key="1">
    <source>
        <dbReference type="PROSITE" id="PS51677"/>
    </source>
</evidence>
<dbReference type="EMBL" id="KF122795">
    <property type="protein sequence ID" value="AIA90092.1"/>
    <property type="molecule type" value="Genomic_DNA"/>
</dbReference>
<dbReference type="GO" id="GO:0005975">
    <property type="term" value="P:carbohydrate metabolic process"/>
    <property type="evidence" value="ECO:0007669"/>
    <property type="project" value="InterPro"/>
</dbReference>
<accession>A0A060C573</accession>
<feature type="domain" description="NodB homology" evidence="1">
    <location>
        <begin position="84"/>
        <end position="132"/>
    </location>
</feature>
<proteinExistence type="predicted"/>
<dbReference type="PROSITE" id="PS51677">
    <property type="entry name" value="NODB"/>
    <property type="match status" value="1"/>
</dbReference>
<feature type="non-terminal residue" evidence="2">
    <location>
        <position position="132"/>
    </location>
</feature>
<feature type="non-terminal residue" evidence="2">
    <location>
        <position position="1"/>
    </location>
</feature>
<organism evidence="2">
    <name type="scientific">uncultured Thermomonospora sp</name>
    <dbReference type="NCBI Taxonomy" id="671175"/>
    <lineage>
        <taxon>Bacteria</taxon>
        <taxon>Bacillati</taxon>
        <taxon>Actinomycetota</taxon>
        <taxon>Actinomycetes</taxon>
        <taxon>Streptosporangiales</taxon>
        <taxon>Thermomonosporaceae</taxon>
        <taxon>Thermomonospora</taxon>
        <taxon>environmental samples</taxon>
    </lineage>
</organism>
<reference evidence="2" key="1">
    <citation type="journal article" date="2013" name="Environ. Microbiol.">
        <title>Seasonally variable intestinal metagenomes of the red palm weevil (Rhynchophorus ferrugineus).</title>
        <authorList>
            <person name="Jia S."/>
            <person name="Zhang X."/>
            <person name="Zhang G."/>
            <person name="Yin A."/>
            <person name="Zhang S."/>
            <person name="Li F."/>
            <person name="Wang L."/>
            <person name="Zhao D."/>
            <person name="Yun Q."/>
            <person name="Tala"/>
            <person name="Wang J."/>
            <person name="Sun G."/>
            <person name="Baabdullah M."/>
            <person name="Yu X."/>
            <person name="Hu S."/>
            <person name="Al-Mssallem I.S."/>
            <person name="Yu J."/>
        </authorList>
    </citation>
    <scope>NUCLEOTIDE SEQUENCE</scope>
</reference>
<evidence type="ECO:0000313" key="2">
    <source>
        <dbReference type="EMBL" id="AIA90092.1"/>
    </source>
</evidence>
<sequence>ALAKNAKTLLNSTAAKTAETTYRETLSTEITTALALVESKSTSSSSATALAKKCRESATALQKAMDAVSASIEQQSGVDCDKLKCVALTFDDGPSAVNDSKLRDELDKLKVKATFFMIGKNITSSTSSNITR</sequence>
<protein>
    <submittedName>
        <fullName evidence="2">Polysacc_deac_1</fullName>
    </submittedName>
</protein>
<dbReference type="InterPro" id="IPR011330">
    <property type="entry name" value="Glyco_hydro/deAcase_b/a-brl"/>
</dbReference>